<accession>A0AAI8Z2N7</accession>
<dbReference type="AlphaFoldDB" id="A0AAI8Z2N7"/>
<dbReference type="PANTHER" id="PTHR21192">
    <property type="entry name" value="NUCLEAR PROTEIN E3-3"/>
    <property type="match status" value="1"/>
</dbReference>
<dbReference type="EMBL" id="CAVMBE010000046">
    <property type="protein sequence ID" value="CAK4031286.1"/>
    <property type="molecule type" value="Genomic_DNA"/>
</dbReference>
<dbReference type="PANTHER" id="PTHR21192:SF2">
    <property type="entry name" value="NADH DEHYDROGENASE [UBIQUINONE] 1 ALPHA SUBCOMPLEX ASSEMBLY FACTOR 3"/>
    <property type="match status" value="1"/>
</dbReference>
<keyword evidence="2" id="KW-1185">Reference proteome</keyword>
<dbReference type="SUPFAM" id="SSF64076">
    <property type="entry name" value="MTH938-like"/>
    <property type="match status" value="1"/>
</dbReference>
<dbReference type="GO" id="GO:0005743">
    <property type="term" value="C:mitochondrial inner membrane"/>
    <property type="evidence" value="ECO:0007669"/>
    <property type="project" value="TreeGrafter"/>
</dbReference>
<organism evidence="1 2">
    <name type="scientific">Lecanosticta acicola</name>
    <dbReference type="NCBI Taxonomy" id="111012"/>
    <lineage>
        <taxon>Eukaryota</taxon>
        <taxon>Fungi</taxon>
        <taxon>Dikarya</taxon>
        <taxon>Ascomycota</taxon>
        <taxon>Pezizomycotina</taxon>
        <taxon>Dothideomycetes</taxon>
        <taxon>Dothideomycetidae</taxon>
        <taxon>Mycosphaerellales</taxon>
        <taxon>Mycosphaerellaceae</taxon>
        <taxon>Lecanosticta</taxon>
    </lineage>
</organism>
<dbReference type="Gene3D" id="3.40.1230.10">
    <property type="entry name" value="MTH938-like"/>
    <property type="match status" value="1"/>
</dbReference>
<dbReference type="InterPro" id="IPR007523">
    <property type="entry name" value="NDUFAF3/AAMDC"/>
</dbReference>
<protein>
    <recommendedName>
        <fullName evidence="3">NADH dehydrogenase [ubiquinone] 1 alpha subcomplex assembly factor 3</fullName>
    </recommendedName>
</protein>
<evidence type="ECO:0000313" key="2">
    <source>
        <dbReference type="Proteomes" id="UP001296104"/>
    </source>
</evidence>
<reference evidence="1" key="1">
    <citation type="submission" date="2023-11" db="EMBL/GenBank/DDBJ databases">
        <authorList>
            <person name="Alioto T."/>
            <person name="Alioto T."/>
            <person name="Gomez Garrido J."/>
        </authorList>
    </citation>
    <scope>NUCLEOTIDE SEQUENCE</scope>
</reference>
<dbReference type="Pfam" id="PF04430">
    <property type="entry name" value="DUF498"/>
    <property type="match status" value="1"/>
</dbReference>
<evidence type="ECO:0000313" key="1">
    <source>
        <dbReference type="EMBL" id="CAK4031286.1"/>
    </source>
</evidence>
<evidence type="ECO:0008006" key="3">
    <source>
        <dbReference type="Google" id="ProtNLM"/>
    </source>
</evidence>
<dbReference type="GO" id="GO:0032981">
    <property type="term" value="P:mitochondrial respiratory chain complex I assembly"/>
    <property type="evidence" value="ECO:0007669"/>
    <property type="project" value="TreeGrafter"/>
</dbReference>
<name>A0AAI8Z2N7_9PEZI</name>
<sequence length="167" mass="17659">MNVLGSIPPPTTAVDACIDDGFALDSGLKISGAGVLLLGGEAFKWRPWLREGRKEGTIGSGGVGNDNKGVQSMGGKLQNPKGQWDVDASAWGILDLAWPKPDLLVLGTGPKMLPISPETRKHINELGIRLEVQDTRNAAAQFNLLATERGVQQVAAALVPVGWKEGK</sequence>
<proteinExistence type="predicted"/>
<comment type="caution">
    <text evidence="1">The sequence shown here is derived from an EMBL/GenBank/DDBJ whole genome shotgun (WGS) entry which is preliminary data.</text>
</comment>
<dbReference type="InterPro" id="IPR036748">
    <property type="entry name" value="MTH938-like_sf"/>
</dbReference>
<gene>
    <name evidence="1" type="ORF">LECACI_7A006444</name>
</gene>
<dbReference type="Proteomes" id="UP001296104">
    <property type="component" value="Unassembled WGS sequence"/>
</dbReference>
<dbReference type="FunFam" id="3.40.1230.10:FF:000005">
    <property type="entry name" value="NADH dehydrogenase [ubiquinone]alpha subcomplex assembly factor"/>
    <property type="match status" value="1"/>
</dbReference>